<dbReference type="GO" id="GO:0004165">
    <property type="term" value="F:delta(3)-delta(2)-enoyl-CoA isomerase activity"/>
    <property type="evidence" value="ECO:0007669"/>
    <property type="project" value="UniProtKB-EC"/>
</dbReference>
<evidence type="ECO:0000256" key="12">
    <source>
        <dbReference type="ARBA" id="ARBA00051293"/>
    </source>
</evidence>
<gene>
    <name evidence="19" type="ORF">NP493_347g03076</name>
</gene>
<proteinExistence type="inferred from homology"/>
<dbReference type="Pfam" id="PF00378">
    <property type="entry name" value="ECH_1"/>
    <property type="match status" value="1"/>
</dbReference>
<evidence type="ECO:0000256" key="13">
    <source>
        <dbReference type="ARBA" id="ARBA00052376"/>
    </source>
</evidence>
<evidence type="ECO:0000256" key="18">
    <source>
        <dbReference type="RuleBase" id="RU003707"/>
    </source>
</evidence>
<evidence type="ECO:0000256" key="8">
    <source>
        <dbReference type="ARBA" id="ARBA00023098"/>
    </source>
</evidence>
<keyword evidence="20" id="KW-1185">Reference proteome</keyword>
<evidence type="ECO:0000313" key="20">
    <source>
        <dbReference type="Proteomes" id="UP001209878"/>
    </source>
</evidence>
<dbReference type="AlphaFoldDB" id="A0AAD9L542"/>
<comment type="subunit">
    <text evidence="4">Homotrimer.</text>
</comment>
<keyword evidence="8" id="KW-0443">Lipid metabolism</keyword>
<sequence length="300" mass="33651">MAVRTLLGLLRPWQQFRTTIITLRGKTLVEHGCARSMSTDTTTDNLTLSLDSKTGIATLEMHRKPVNGLNLEMLTDLNIALEKAENEKSCKGLVLTSGLPKIFSAGLDILEMYQPKPERLAEFWRTLQNMWMRLYGSRLVTIAAIAGHSPAGGCLMAMSCDYRVMATGKYAIGLNETLLGIVAPFWFRDTMVNTIGHRETERALQLGHLYGADEALKVGLVDHLCDQEEVVKAATEEMSRWLKVNAVARQLSKSAMRQATIDKLVVRQEQDIEDFMTFVQRDAVQKALGFYLQSLREKRG</sequence>
<accession>A0AAD9L542</accession>
<dbReference type="Gene3D" id="3.90.226.10">
    <property type="entry name" value="2-enoyl-CoA Hydratase, Chain A, domain 1"/>
    <property type="match status" value="1"/>
</dbReference>
<evidence type="ECO:0000256" key="9">
    <source>
        <dbReference type="ARBA" id="ARBA00023128"/>
    </source>
</evidence>
<comment type="catalytic activity">
    <reaction evidence="11">
        <text>(3Z)-decenoyl-CoA = (2E)-decenoyl-CoA</text>
        <dbReference type="Rhea" id="RHEA:77195"/>
        <dbReference type="ChEBI" id="CHEBI:61406"/>
        <dbReference type="ChEBI" id="CHEBI:195601"/>
    </reaction>
    <physiologicalReaction direction="left-to-right" evidence="11">
        <dbReference type="Rhea" id="RHEA:77196"/>
    </physiologicalReaction>
</comment>
<protein>
    <recommendedName>
        <fullName evidence="16">Enoyl-CoA delta isomerase 1, mitochondrial</fullName>
    </recommendedName>
    <alternativeName>
        <fullName evidence="17">3,2-trans-enoyl-CoA isomerase</fullName>
    </alternativeName>
</protein>
<comment type="catalytic activity">
    <reaction evidence="14">
        <text>(3Z)-octenoyl-CoA = (2E)-octenoyl-CoA</text>
        <dbReference type="Rhea" id="RHEA:46044"/>
        <dbReference type="ChEBI" id="CHEBI:62242"/>
        <dbReference type="ChEBI" id="CHEBI:85640"/>
    </reaction>
    <physiologicalReaction direction="left-to-right" evidence="14">
        <dbReference type="Rhea" id="RHEA:46045"/>
    </physiologicalReaction>
</comment>
<dbReference type="GO" id="GO:0005759">
    <property type="term" value="C:mitochondrial matrix"/>
    <property type="evidence" value="ECO:0007669"/>
    <property type="project" value="UniProtKB-SubCell"/>
</dbReference>
<comment type="pathway">
    <text evidence="2">Lipid metabolism; fatty acid beta-oxidation.</text>
</comment>
<keyword evidence="9" id="KW-0496">Mitochondrion</keyword>
<dbReference type="GO" id="GO:0006635">
    <property type="term" value="P:fatty acid beta-oxidation"/>
    <property type="evidence" value="ECO:0007669"/>
    <property type="project" value="TreeGrafter"/>
</dbReference>
<evidence type="ECO:0000313" key="19">
    <source>
        <dbReference type="EMBL" id="KAK2182608.1"/>
    </source>
</evidence>
<evidence type="ECO:0000256" key="2">
    <source>
        <dbReference type="ARBA" id="ARBA00005005"/>
    </source>
</evidence>
<name>A0AAD9L542_RIDPI</name>
<evidence type="ECO:0000256" key="11">
    <source>
        <dbReference type="ARBA" id="ARBA00050938"/>
    </source>
</evidence>
<evidence type="ECO:0000256" key="1">
    <source>
        <dbReference type="ARBA" id="ARBA00004305"/>
    </source>
</evidence>
<keyword evidence="6" id="KW-0809">Transit peptide</keyword>
<comment type="similarity">
    <text evidence="3 18">Belongs to the enoyl-CoA hydratase/isomerase family.</text>
</comment>
<keyword evidence="7" id="KW-0007">Acetylation</keyword>
<dbReference type="PROSITE" id="PS00166">
    <property type="entry name" value="ENOYL_COA_HYDRATASE"/>
    <property type="match status" value="1"/>
</dbReference>
<evidence type="ECO:0000256" key="7">
    <source>
        <dbReference type="ARBA" id="ARBA00022990"/>
    </source>
</evidence>
<evidence type="ECO:0000256" key="5">
    <source>
        <dbReference type="ARBA" id="ARBA00022832"/>
    </source>
</evidence>
<dbReference type="PANTHER" id="PTHR11941:SF45">
    <property type="entry name" value="ENOYL-COA DELTA ISOMERASE 1, MITOCHONDRIAL"/>
    <property type="match status" value="1"/>
</dbReference>
<dbReference type="Proteomes" id="UP001209878">
    <property type="component" value="Unassembled WGS sequence"/>
</dbReference>
<evidence type="ECO:0000256" key="6">
    <source>
        <dbReference type="ARBA" id="ARBA00022946"/>
    </source>
</evidence>
<dbReference type="FunFam" id="3.90.226.10:FF:000034">
    <property type="entry name" value="Enoyl-CoA delta isomerase 1"/>
    <property type="match status" value="1"/>
</dbReference>
<comment type="caution">
    <text evidence="19">The sequence shown here is derived from an EMBL/GenBank/DDBJ whole genome shotgun (WGS) entry which is preliminary data.</text>
</comment>
<evidence type="ECO:0000256" key="16">
    <source>
        <dbReference type="ARBA" id="ARBA00068317"/>
    </source>
</evidence>
<evidence type="ECO:0000256" key="10">
    <source>
        <dbReference type="ARBA" id="ARBA00023235"/>
    </source>
</evidence>
<keyword evidence="5" id="KW-0276">Fatty acid metabolism</keyword>
<dbReference type="SUPFAM" id="SSF52096">
    <property type="entry name" value="ClpP/crotonase"/>
    <property type="match status" value="1"/>
</dbReference>
<dbReference type="CDD" id="cd06558">
    <property type="entry name" value="crotonase-like"/>
    <property type="match status" value="1"/>
</dbReference>
<dbReference type="InterPro" id="IPR018376">
    <property type="entry name" value="Enoyl-CoA_hyd/isom_CS"/>
</dbReference>
<evidence type="ECO:0000256" key="14">
    <source>
        <dbReference type="ARBA" id="ARBA00052542"/>
    </source>
</evidence>
<evidence type="ECO:0000256" key="4">
    <source>
        <dbReference type="ARBA" id="ARBA00011233"/>
    </source>
</evidence>
<evidence type="ECO:0000256" key="15">
    <source>
        <dbReference type="ARBA" id="ARBA00056147"/>
    </source>
</evidence>
<keyword evidence="10" id="KW-0413">Isomerase</keyword>
<dbReference type="InterPro" id="IPR001753">
    <property type="entry name" value="Enoyl-CoA_hydra/iso"/>
</dbReference>
<comment type="catalytic activity">
    <reaction evidence="13">
        <text>(3Z)-dodecenoyl-CoA = (2E)-dodecenoyl-CoA</text>
        <dbReference type="Rhea" id="RHEA:23716"/>
        <dbReference type="ChEBI" id="CHEBI:57330"/>
        <dbReference type="ChEBI" id="CHEBI:58543"/>
        <dbReference type="EC" id="5.3.3.8"/>
    </reaction>
    <physiologicalReaction direction="left-to-right" evidence="13">
        <dbReference type="Rhea" id="RHEA:23717"/>
    </physiologicalReaction>
</comment>
<dbReference type="Gene3D" id="6.10.250.170">
    <property type="match status" value="1"/>
</dbReference>
<organism evidence="19 20">
    <name type="scientific">Ridgeia piscesae</name>
    <name type="common">Tubeworm</name>
    <dbReference type="NCBI Taxonomy" id="27915"/>
    <lineage>
        <taxon>Eukaryota</taxon>
        <taxon>Metazoa</taxon>
        <taxon>Spiralia</taxon>
        <taxon>Lophotrochozoa</taxon>
        <taxon>Annelida</taxon>
        <taxon>Polychaeta</taxon>
        <taxon>Sedentaria</taxon>
        <taxon>Canalipalpata</taxon>
        <taxon>Sabellida</taxon>
        <taxon>Siboglinidae</taxon>
        <taxon>Ridgeia</taxon>
    </lineage>
</organism>
<comment type="function">
    <text evidence="15">Key enzyme of fatty acid beta-oxidation. Able to isomerize both 3-cis (3Z) and 3-trans (3E) double bonds into the 2-trans (2E) form in a range of enoyl-CoA species, with a preference for (3Z)-enoyl-CoAs over (3E)-enoyl-CoAs. The catalytic efficiency of this enzyme is not affected by the fatty acyl chain length.</text>
</comment>
<dbReference type="InterPro" id="IPR029045">
    <property type="entry name" value="ClpP/crotonase-like_dom_sf"/>
</dbReference>
<dbReference type="PANTHER" id="PTHR11941">
    <property type="entry name" value="ENOYL-COA HYDRATASE-RELATED"/>
    <property type="match status" value="1"/>
</dbReference>
<evidence type="ECO:0000256" key="17">
    <source>
        <dbReference type="ARBA" id="ARBA00083575"/>
    </source>
</evidence>
<evidence type="ECO:0000256" key="3">
    <source>
        <dbReference type="ARBA" id="ARBA00005254"/>
    </source>
</evidence>
<comment type="subcellular location">
    <subcellularLocation>
        <location evidence="1">Mitochondrion matrix</location>
    </subcellularLocation>
</comment>
<comment type="catalytic activity">
    <reaction evidence="12">
        <text>(2E)-tetradecenoyl-CoA = (3Z)-tetradecenoyl-CoA</text>
        <dbReference type="Rhea" id="RHEA:29847"/>
        <dbReference type="ChEBI" id="CHEBI:61405"/>
        <dbReference type="ChEBI" id="CHEBI:61968"/>
    </reaction>
    <physiologicalReaction direction="right-to-left" evidence="12">
        <dbReference type="Rhea" id="RHEA:29849"/>
    </physiologicalReaction>
</comment>
<dbReference type="EMBL" id="JAODUO010000346">
    <property type="protein sequence ID" value="KAK2182608.1"/>
    <property type="molecule type" value="Genomic_DNA"/>
</dbReference>
<reference evidence="19" key="1">
    <citation type="journal article" date="2023" name="Mol. Biol. Evol.">
        <title>Third-Generation Sequencing Reveals the Adaptive Role of the Epigenome in Three Deep-Sea Polychaetes.</title>
        <authorList>
            <person name="Perez M."/>
            <person name="Aroh O."/>
            <person name="Sun Y."/>
            <person name="Lan Y."/>
            <person name="Juniper S.K."/>
            <person name="Young C.R."/>
            <person name="Angers B."/>
            <person name="Qian P.Y."/>
        </authorList>
    </citation>
    <scope>NUCLEOTIDE SEQUENCE</scope>
    <source>
        <strain evidence="19">R07B-5</strain>
    </source>
</reference>